<name>A0ABT4ZEY6_9RHOB</name>
<accession>A0ABT4ZEY6</accession>
<reference evidence="2" key="1">
    <citation type="submission" date="2022-12" db="EMBL/GenBank/DDBJ databases">
        <title>Paracoccus onchidii sp. nov., isolated from a marine invertebrate from the South China Sea.</title>
        <authorList>
            <person name="Xu S."/>
            <person name="Liu Z."/>
            <person name="Xu Y."/>
        </authorList>
    </citation>
    <scope>NUCLEOTIDE SEQUENCE</scope>
    <source>
        <strain evidence="2">Z330</strain>
    </source>
</reference>
<organism evidence="2 3">
    <name type="scientific">Paracoccus onchidii</name>
    <dbReference type="NCBI Taxonomy" id="3017813"/>
    <lineage>
        <taxon>Bacteria</taxon>
        <taxon>Pseudomonadati</taxon>
        <taxon>Pseudomonadota</taxon>
        <taxon>Alphaproteobacteria</taxon>
        <taxon>Rhodobacterales</taxon>
        <taxon>Paracoccaceae</taxon>
        <taxon>Paracoccus</taxon>
    </lineage>
</organism>
<dbReference type="InterPro" id="IPR007314">
    <property type="entry name" value="Cofac_haem-bd_dom"/>
</dbReference>
<protein>
    <submittedName>
        <fullName evidence="2">ChaN family lipoprotein</fullName>
    </submittedName>
</protein>
<dbReference type="Gene3D" id="3.40.50.11550">
    <property type="match status" value="1"/>
</dbReference>
<sequence length="265" mass="29020">MTPQWIDSAGSQLDHTALIARAAQQQVVLLGERHDRADHHRWQMHVAAGLAAHRPVSLGFEMFPARVDPVLEEWVAGGISEAEFLTRAGWADVWGFPAELYLPLFRFCRDMGIPMKGLNVRRELVRAVRKSGWDGVDAALKENLTRPAPSPAAYRRFIFDLTGGARPDRSAQSADDPAFSGFVAAQEVWDRAFATRLASMIANDPQRLAIGIIGMGHLQFGGGVPWQLRDLGIDGSMVLLPEDPGGAFEPGRADASCLMNRPCPD</sequence>
<keyword evidence="3" id="KW-1185">Reference proteome</keyword>
<keyword evidence="2" id="KW-0449">Lipoprotein</keyword>
<dbReference type="EMBL" id="JAQBIE010000010">
    <property type="protein sequence ID" value="MDB6177677.1"/>
    <property type="molecule type" value="Genomic_DNA"/>
</dbReference>
<dbReference type="RefSeq" id="WP_271888802.1">
    <property type="nucleotide sequence ID" value="NZ_JAQBIE010000010.1"/>
</dbReference>
<dbReference type="SUPFAM" id="SSF159501">
    <property type="entry name" value="EreA/ChaN-like"/>
    <property type="match status" value="1"/>
</dbReference>
<proteinExistence type="predicted"/>
<gene>
    <name evidence="2" type="ORF">PAF17_09140</name>
</gene>
<dbReference type="Pfam" id="PF04187">
    <property type="entry name" value="Cofac_haem_bdg"/>
    <property type="match status" value="1"/>
</dbReference>
<comment type="caution">
    <text evidence="2">The sequence shown here is derived from an EMBL/GenBank/DDBJ whole genome shotgun (WGS) entry which is preliminary data.</text>
</comment>
<dbReference type="Proteomes" id="UP001165641">
    <property type="component" value="Unassembled WGS sequence"/>
</dbReference>
<evidence type="ECO:0000259" key="1">
    <source>
        <dbReference type="Pfam" id="PF04187"/>
    </source>
</evidence>
<evidence type="ECO:0000313" key="3">
    <source>
        <dbReference type="Proteomes" id="UP001165641"/>
    </source>
</evidence>
<dbReference type="CDD" id="cd14727">
    <property type="entry name" value="ChanN-like"/>
    <property type="match status" value="1"/>
</dbReference>
<evidence type="ECO:0000313" key="2">
    <source>
        <dbReference type="EMBL" id="MDB6177677.1"/>
    </source>
</evidence>
<feature type="domain" description="Haem-binding uptake Tiki superfamily ChaN" evidence="1">
    <location>
        <begin position="18"/>
        <end position="228"/>
    </location>
</feature>